<evidence type="ECO:0000313" key="6">
    <source>
        <dbReference type="WBParaSite" id="Gr19_v10_g8163.t1"/>
    </source>
</evidence>
<dbReference type="SUPFAM" id="SSF55550">
    <property type="entry name" value="SH2 domain"/>
    <property type="match status" value="2"/>
</dbReference>
<reference evidence="6" key="1">
    <citation type="submission" date="2022-11" db="UniProtKB">
        <authorList>
            <consortium name="WormBaseParasite"/>
        </authorList>
    </citation>
    <scope>IDENTIFICATION</scope>
</reference>
<dbReference type="PROSITE" id="PS50001">
    <property type="entry name" value="SH2"/>
    <property type="match status" value="2"/>
</dbReference>
<feature type="domain" description="SH2" evidence="4">
    <location>
        <begin position="371"/>
        <end position="447"/>
    </location>
</feature>
<dbReference type="GO" id="GO:0008286">
    <property type="term" value="P:insulin receptor signaling pathway"/>
    <property type="evidence" value="ECO:0007669"/>
    <property type="project" value="TreeGrafter"/>
</dbReference>
<dbReference type="InterPro" id="IPR036860">
    <property type="entry name" value="SH2_dom_sf"/>
</dbReference>
<feature type="domain" description="SH2" evidence="4">
    <location>
        <begin position="65"/>
        <end position="159"/>
    </location>
</feature>
<dbReference type="Pfam" id="PF00017">
    <property type="entry name" value="SH2"/>
    <property type="match status" value="2"/>
</dbReference>
<keyword evidence="1 2" id="KW-0727">SH2 domain</keyword>
<name>A0A914I7A4_GLORO</name>
<dbReference type="Gene3D" id="1.10.287.1490">
    <property type="match status" value="1"/>
</dbReference>
<dbReference type="Proteomes" id="UP000887572">
    <property type="component" value="Unplaced"/>
</dbReference>
<dbReference type="AlphaFoldDB" id="A0A914I7A4"/>
<dbReference type="Pfam" id="PF16454">
    <property type="entry name" value="PI3K_P85_iSH2"/>
    <property type="match status" value="1"/>
</dbReference>
<evidence type="ECO:0000256" key="3">
    <source>
        <dbReference type="SAM" id="MobiDB-lite"/>
    </source>
</evidence>
<feature type="region of interest" description="Disordered" evidence="3">
    <location>
        <begin position="34"/>
        <end position="54"/>
    </location>
</feature>
<dbReference type="PANTHER" id="PTHR10155:SF10">
    <property type="entry name" value="PI3K21B, ISOFORM B"/>
    <property type="match status" value="1"/>
</dbReference>
<evidence type="ECO:0000256" key="1">
    <source>
        <dbReference type="ARBA" id="ARBA00022999"/>
    </source>
</evidence>
<organism evidence="5 6">
    <name type="scientific">Globodera rostochiensis</name>
    <name type="common">Golden nematode worm</name>
    <name type="synonym">Heterodera rostochiensis</name>
    <dbReference type="NCBI Taxonomy" id="31243"/>
    <lineage>
        <taxon>Eukaryota</taxon>
        <taxon>Metazoa</taxon>
        <taxon>Ecdysozoa</taxon>
        <taxon>Nematoda</taxon>
        <taxon>Chromadorea</taxon>
        <taxon>Rhabditida</taxon>
        <taxon>Tylenchina</taxon>
        <taxon>Tylenchomorpha</taxon>
        <taxon>Tylenchoidea</taxon>
        <taxon>Heteroderidae</taxon>
        <taxon>Heteroderinae</taxon>
        <taxon>Globodera</taxon>
    </lineage>
</organism>
<evidence type="ECO:0000313" key="5">
    <source>
        <dbReference type="Proteomes" id="UP000887572"/>
    </source>
</evidence>
<dbReference type="SMART" id="SM00252">
    <property type="entry name" value="SH2"/>
    <property type="match status" value="2"/>
</dbReference>
<dbReference type="PANTHER" id="PTHR10155">
    <property type="entry name" value="PHOSPHATIDYLINOSITOL 3-KINASE REGULATORY SUBUNIT"/>
    <property type="match status" value="1"/>
</dbReference>
<dbReference type="InterPro" id="IPR032498">
    <property type="entry name" value="PI3K_P85_iSH2"/>
</dbReference>
<protein>
    <submittedName>
        <fullName evidence="6">SH2 domain-containing protein</fullName>
    </submittedName>
</protein>
<evidence type="ECO:0000256" key="2">
    <source>
        <dbReference type="PROSITE-ProRule" id="PRU00191"/>
    </source>
</evidence>
<evidence type="ECO:0000259" key="4">
    <source>
        <dbReference type="PROSITE" id="PS50001"/>
    </source>
</evidence>
<sequence length="491" mass="56111">MNLSSSSVLLENYCASHSRSSSLSSIDSIADTELPSSSRINEQPSNSGPQFDKSGCVADVTDKCWYWGSANKEIISAALENKQDGTFAVRDASTNGQFTLTLRVAGANKLIKILVENDKCGFTRDTFDFDSISSLVQFYRTCSLRDFNERLDMCLLYPLPSPDFVAREQNEANTSSKFSQMHRINLLKCRLEGFHAEYDRVSRRYDSLFSQMNISGDEFQRKKQTTAAYCEALKIFQRKIVELKRMEIEDGLSERDREALRANIELQQERMEEIGKAQELVNTALQNIGQTLSNLNGELEEHKPLLLKLYRKRDKCRDKILSLPKQQNTTHAQLDRQLEAVSLALDSEPVILSVFLIRAHFPMPEWDCERWLWHRGATKEQAVNILLKLLPNLKQKDGVFLIRPSSSHPGFYAMEISKDGNVHSCLIEYRDPRTSPEHCGVDFVRYYANTSLKEHNVMLDTTLKTPALELKRKQRESCSEENDETLPAQID</sequence>
<dbReference type="GO" id="GO:0046854">
    <property type="term" value="P:phosphatidylinositol phosphate biosynthetic process"/>
    <property type="evidence" value="ECO:0007669"/>
    <property type="project" value="TreeGrafter"/>
</dbReference>
<dbReference type="GO" id="GO:0005942">
    <property type="term" value="C:phosphatidylinositol 3-kinase complex"/>
    <property type="evidence" value="ECO:0007669"/>
    <property type="project" value="TreeGrafter"/>
</dbReference>
<dbReference type="Gene3D" id="3.30.505.10">
    <property type="entry name" value="SH2 domain"/>
    <property type="match status" value="2"/>
</dbReference>
<accession>A0A914I7A4</accession>
<feature type="compositionally biased region" description="Polar residues" evidence="3">
    <location>
        <begin position="34"/>
        <end position="49"/>
    </location>
</feature>
<proteinExistence type="predicted"/>
<dbReference type="InterPro" id="IPR000980">
    <property type="entry name" value="SH2"/>
</dbReference>
<keyword evidence="5" id="KW-1185">Reference proteome</keyword>
<dbReference type="GO" id="GO:0046935">
    <property type="term" value="F:1-phosphatidylinositol-3-kinase regulator activity"/>
    <property type="evidence" value="ECO:0007669"/>
    <property type="project" value="TreeGrafter"/>
</dbReference>
<dbReference type="WBParaSite" id="Gr19_v10_g8163.t1">
    <property type="protein sequence ID" value="Gr19_v10_g8163.t1"/>
    <property type="gene ID" value="Gr19_v10_g8163"/>
</dbReference>